<comment type="similarity">
    <text evidence="2 6">Belongs to the peptidase C69 family.</text>
</comment>
<organism evidence="8 9">
    <name type="scientific">Candidatus Paralactobacillus gallistercoris</name>
    <dbReference type="NCBI Taxonomy" id="2838724"/>
    <lineage>
        <taxon>Bacteria</taxon>
        <taxon>Bacillati</taxon>
        <taxon>Bacillota</taxon>
        <taxon>Bacilli</taxon>
        <taxon>Lactobacillales</taxon>
        <taxon>Lactobacillaceae</taxon>
        <taxon>Lactobacillus</taxon>
    </lineage>
</organism>
<dbReference type="AlphaFoldDB" id="A0A948X024"/>
<dbReference type="Pfam" id="PF03577">
    <property type="entry name" value="Peptidase_C69"/>
    <property type="match status" value="1"/>
</dbReference>
<evidence type="ECO:0000313" key="9">
    <source>
        <dbReference type="Proteomes" id="UP000777303"/>
    </source>
</evidence>
<evidence type="ECO:0000256" key="3">
    <source>
        <dbReference type="ARBA" id="ARBA00022670"/>
    </source>
</evidence>
<accession>A0A948X024</accession>
<evidence type="ECO:0000256" key="4">
    <source>
        <dbReference type="ARBA" id="ARBA00022801"/>
    </source>
</evidence>
<reference evidence="8" key="2">
    <citation type="submission" date="2021-04" db="EMBL/GenBank/DDBJ databases">
        <authorList>
            <person name="Gilroy R."/>
        </authorList>
    </citation>
    <scope>NUCLEOTIDE SEQUENCE</scope>
    <source>
        <strain evidence="8">F6-6636</strain>
    </source>
</reference>
<reference evidence="8" key="1">
    <citation type="journal article" date="2021" name="PeerJ">
        <title>Extensive microbial diversity within the chicken gut microbiome revealed by metagenomics and culture.</title>
        <authorList>
            <person name="Gilroy R."/>
            <person name="Ravi A."/>
            <person name="Getino M."/>
            <person name="Pursley I."/>
            <person name="Horton D.L."/>
            <person name="Alikhan N.F."/>
            <person name="Baker D."/>
            <person name="Gharbi K."/>
            <person name="Hall N."/>
            <person name="Watson M."/>
            <person name="Adriaenssens E.M."/>
            <person name="Foster-Nyarko E."/>
            <person name="Jarju S."/>
            <person name="Secka A."/>
            <person name="Antonio M."/>
            <person name="Oren A."/>
            <person name="Chaudhuri R.R."/>
            <person name="La Ragione R."/>
            <person name="Hildebrand F."/>
            <person name="Pallen M.J."/>
        </authorList>
    </citation>
    <scope>NUCLEOTIDE SEQUENCE</scope>
    <source>
        <strain evidence="8">F6-6636</strain>
    </source>
</reference>
<keyword evidence="5 6" id="KW-0224">Dipeptidase</keyword>
<evidence type="ECO:0000256" key="1">
    <source>
        <dbReference type="ARBA" id="ARBA00001670"/>
    </source>
</evidence>
<keyword evidence="3 6" id="KW-0645">Protease</keyword>
<dbReference type="PANTHER" id="PTHR12994">
    <property type="entry name" value="SECERNIN"/>
    <property type="match status" value="1"/>
</dbReference>
<dbReference type="NCBIfam" id="NF033678">
    <property type="entry name" value="C69_fam_dipept"/>
    <property type="match status" value="1"/>
</dbReference>
<comment type="caution">
    <text evidence="8">The sequence shown here is derived from an EMBL/GenBank/DDBJ whole genome shotgun (WGS) entry which is preliminary data.</text>
</comment>
<dbReference type="EMBL" id="JAHLFS010000001">
    <property type="protein sequence ID" value="MBU3851087.1"/>
    <property type="molecule type" value="Genomic_DNA"/>
</dbReference>
<evidence type="ECO:0000313" key="8">
    <source>
        <dbReference type="EMBL" id="MBU3851087.1"/>
    </source>
</evidence>
<dbReference type="EC" id="3.4.-.-" evidence="6"/>
<feature type="chain" id="PRO_5037324140" description="Dipeptidase" evidence="7">
    <location>
        <begin position="27"/>
        <end position="494"/>
    </location>
</feature>
<evidence type="ECO:0000256" key="6">
    <source>
        <dbReference type="RuleBase" id="RU364089"/>
    </source>
</evidence>
<sequence length="494" mass="55159">MKKTLAAALLAVSAGAVMMNAHPVKACTTLVVGKDATSDGSTIIARNEDLQTSWAKHFVVHQATNNGPTKYTSKGTGFTIDLPAQQQRWTATPDWDPSNGDFSEDGVNSSNVAMSATETASSNKKVLKYDPWVKNGISEDSMVNVVLPFIKSPREGVQRLGDIINKYGANEGAAGGIIFSDKNDIWYMEVGSGHQWVAERVPSNKYAVIPNQLVIGDIDFNDSNNFMCSPTLKQFIKDHHLNKGHKDVNWARIFGTSVDSKENKQYNTPRMWGGQRILTPSDKQSPTDTNFKLFMKPDHKVTMAQVREVMATYYQETKYSERGKYVGKYRPIGCAIDEESHIIQMRQNMPDSITPVQWLCMATPVTGVYVPFYTDINNTPASYQKGTDKFTPDSAYWTYEMTWDLTNANYKKFFKKDVVPVQSKVQKQLDDNLKQSDSQAKSMNGDQATDFLTKQNQNNADYALNKYNDLNSKLLNALGTNTPFMNAAKASDVQ</sequence>
<keyword evidence="4 6" id="KW-0378">Hydrolase</keyword>
<dbReference type="Gene3D" id="3.60.60.10">
    <property type="entry name" value="Penicillin V Acylase, Chain A"/>
    <property type="match status" value="1"/>
</dbReference>
<gene>
    <name evidence="8" type="ORF">H9901_00015</name>
</gene>
<dbReference type="InterPro" id="IPR005322">
    <property type="entry name" value="Peptidase_C69"/>
</dbReference>
<dbReference type="InterPro" id="IPR047804">
    <property type="entry name" value="C69_dipept_A-like"/>
</dbReference>
<feature type="signal peptide" evidence="7">
    <location>
        <begin position="1"/>
        <end position="26"/>
    </location>
</feature>
<dbReference type="Proteomes" id="UP000777303">
    <property type="component" value="Unassembled WGS sequence"/>
</dbReference>
<evidence type="ECO:0000256" key="2">
    <source>
        <dbReference type="ARBA" id="ARBA00007225"/>
    </source>
</evidence>
<dbReference type="GO" id="GO:0070004">
    <property type="term" value="F:cysteine-type exopeptidase activity"/>
    <property type="evidence" value="ECO:0007669"/>
    <property type="project" value="InterPro"/>
</dbReference>
<proteinExistence type="inferred from homology"/>
<dbReference type="GO" id="GO:0006508">
    <property type="term" value="P:proteolysis"/>
    <property type="evidence" value="ECO:0007669"/>
    <property type="project" value="UniProtKB-KW"/>
</dbReference>
<dbReference type="GO" id="GO:0016805">
    <property type="term" value="F:dipeptidase activity"/>
    <property type="evidence" value="ECO:0007669"/>
    <property type="project" value="UniProtKB-KW"/>
</dbReference>
<protein>
    <recommendedName>
        <fullName evidence="6">Dipeptidase</fullName>
        <ecNumber evidence="6">3.4.-.-</ecNumber>
    </recommendedName>
</protein>
<dbReference type="PANTHER" id="PTHR12994:SF17">
    <property type="entry name" value="LD30995P"/>
    <property type="match status" value="1"/>
</dbReference>
<evidence type="ECO:0000256" key="5">
    <source>
        <dbReference type="ARBA" id="ARBA00022997"/>
    </source>
</evidence>
<comment type="catalytic activity">
    <reaction evidence="1">
        <text>an L-aminoacyl-L-amino acid + H2O = 2 an L-alpha-amino acid</text>
        <dbReference type="Rhea" id="RHEA:48940"/>
        <dbReference type="ChEBI" id="CHEBI:15377"/>
        <dbReference type="ChEBI" id="CHEBI:59869"/>
        <dbReference type="ChEBI" id="CHEBI:77460"/>
        <dbReference type="EC" id="3.4.13.19"/>
    </reaction>
</comment>
<evidence type="ECO:0000256" key="7">
    <source>
        <dbReference type="SAM" id="SignalP"/>
    </source>
</evidence>
<keyword evidence="7" id="KW-0732">Signal</keyword>
<name>A0A948X024_9LACO</name>